<keyword evidence="2" id="KW-1133">Transmembrane helix</keyword>
<feature type="transmembrane region" description="Helical" evidence="2">
    <location>
        <begin position="61"/>
        <end position="83"/>
    </location>
</feature>
<dbReference type="InterPro" id="IPR052528">
    <property type="entry name" value="Sugar_transport-like"/>
</dbReference>
<feature type="transmembrane region" description="Helical" evidence="2">
    <location>
        <begin position="245"/>
        <end position="268"/>
    </location>
</feature>
<comment type="subcellular location">
    <subcellularLocation>
        <location evidence="1">Cell membrane</location>
        <topology evidence="1">Multi-pass membrane protein</topology>
    </subcellularLocation>
</comment>
<keyword evidence="2" id="KW-0812">Transmembrane</keyword>
<evidence type="ECO:0000313" key="4">
    <source>
        <dbReference type="Proteomes" id="UP000191554"/>
    </source>
</evidence>
<dbReference type="Pfam" id="PF07690">
    <property type="entry name" value="MFS_1"/>
    <property type="match status" value="1"/>
</dbReference>
<proteinExistence type="predicted"/>
<dbReference type="InterPro" id="IPR011701">
    <property type="entry name" value="MFS"/>
</dbReference>
<dbReference type="STRING" id="48256.CLHUN_18470"/>
<feature type="transmembrane region" description="Helical" evidence="2">
    <location>
        <begin position="34"/>
        <end position="55"/>
    </location>
</feature>
<reference evidence="3 4" key="1">
    <citation type="submission" date="2017-03" db="EMBL/GenBank/DDBJ databases">
        <title>Genome sequence of Clostridium hungatei DSM 14427.</title>
        <authorList>
            <person name="Poehlein A."/>
            <person name="Daniel R."/>
        </authorList>
    </citation>
    <scope>NUCLEOTIDE SEQUENCE [LARGE SCALE GENOMIC DNA]</scope>
    <source>
        <strain evidence="3 4">DSM 14427</strain>
    </source>
</reference>
<feature type="transmembrane region" description="Helical" evidence="2">
    <location>
        <begin position="305"/>
        <end position="326"/>
    </location>
</feature>
<dbReference type="Gene3D" id="1.20.1250.20">
    <property type="entry name" value="MFS general substrate transporter like domains"/>
    <property type="match status" value="2"/>
</dbReference>
<dbReference type="GO" id="GO:0005886">
    <property type="term" value="C:plasma membrane"/>
    <property type="evidence" value="ECO:0007669"/>
    <property type="project" value="UniProtKB-SubCell"/>
</dbReference>
<comment type="caution">
    <text evidence="3">The sequence shown here is derived from an EMBL/GenBank/DDBJ whole genome shotgun (WGS) entry which is preliminary data.</text>
</comment>
<dbReference type="EMBL" id="MZGX01000010">
    <property type="protein sequence ID" value="OPX44293.1"/>
    <property type="molecule type" value="Genomic_DNA"/>
</dbReference>
<organism evidence="3 4">
    <name type="scientific">Ruminiclostridium hungatei</name>
    <name type="common">Clostridium hungatei</name>
    <dbReference type="NCBI Taxonomy" id="48256"/>
    <lineage>
        <taxon>Bacteria</taxon>
        <taxon>Bacillati</taxon>
        <taxon>Bacillota</taxon>
        <taxon>Clostridia</taxon>
        <taxon>Eubacteriales</taxon>
        <taxon>Oscillospiraceae</taxon>
        <taxon>Ruminiclostridium</taxon>
    </lineage>
</organism>
<dbReference type="SUPFAM" id="SSF103473">
    <property type="entry name" value="MFS general substrate transporter"/>
    <property type="match status" value="1"/>
</dbReference>
<feature type="transmembrane region" description="Helical" evidence="2">
    <location>
        <begin position="92"/>
        <end position="113"/>
    </location>
</feature>
<evidence type="ECO:0000313" key="3">
    <source>
        <dbReference type="EMBL" id="OPX44293.1"/>
    </source>
</evidence>
<dbReference type="CDD" id="cd06174">
    <property type="entry name" value="MFS"/>
    <property type="match status" value="1"/>
</dbReference>
<evidence type="ECO:0000256" key="1">
    <source>
        <dbReference type="ARBA" id="ARBA00004651"/>
    </source>
</evidence>
<dbReference type="PANTHER" id="PTHR23526:SF2">
    <property type="entry name" value="MAJOR FACILITATOR SUPERFAMILY (MFS) PROFILE DOMAIN-CONTAINING PROTEIN"/>
    <property type="match status" value="1"/>
</dbReference>
<feature type="transmembrane region" description="Helical" evidence="2">
    <location>
        <begin position="191"/>
        <end position="212"/>
    </location>
</feature>
<protein>
    <submittedName>
        <fullName evidence="3">Major facilitator superfamily protein</fullName>
    </submittedName>
</protein>
<dbReference type="AlphaFoldDB" id="A0A1V4SKI3"/>
<name>A0A1V4SKI3_RUMHU</name>
<feature type="transmembrane region" description="Helical" evidence="2">
    <location>
        <begin position="159"/>
        <end position="179"/>
    </location>
</feature>
<dbReference type="Proteomes" id="UP000191554">
    <property type="component" value="Unassembled WGS sequence"/>
</dbReference>
<accession>A0A1V4SKI3</accession>
<dbReference type="GO" id="GO:0022857">
    <property type="term" value="F:transmembrane transporter activity"/>
    <property type="evidence" value="ECO:0007669"/>
    <property type="project" value="InterPro"/>
</dbReference>
<dbReference type="OrthoDB" id="1714505at2"/>
<feature type="transmembrane region" description="Helical" evidence="2">
    <location>
        <begin position="411"/>
        <end position="432"/>
    </location>
</feature>
<feature type="transmembrane region" description="Helical" evidence="2">
    <location>
        <begin position="274"/>
        <end position="293"/>
    </location>
</feature>
<feature type="transmembrane region" description="Helical" evidence="2">
    <location>
        <begin position="368"/>
        <end position="391"/>
    </location>
</feature>
<dbReference type="InterPro" id="IPR036259">
    <property type="entry name" value="MFS_trans_sf"/>
</dbReference>
<sequence>MSAREVFNKLGLAGGAITDENYELSRRKFVIEGCLANAIFTLTSGAFLVGYSSYLGASDQFNGIIVALPLLANIIQMFSPLLFERIAGRRKLIVALCLFYRVLLGMMMFVPFMTDSKPARLIILGSMYFVAYCASGFLTPAAASWIISLVPERMRGRYFGVRDMCILASAAVVSLVMGRVLDLFKSHNQDYAGFVVVFSIALLITILNVATLSRIREPEVKPLDRKLDIKSLISIPLKDRQFRKVVILNIVWNLSVQFALPFFSVYMVNGLRLSYTYIMIIGIILSCAQSYSARVWGRISEKKSWEFTTIVSIAVLGIVHVAWVFINKDTYFFILPFIQVLSGIGWAGVNLSLFNIQFKYAPQEGRTVFVGFNAALAGAAGFISAVAGAVVVGGLSNVRVNIRIAVLDNMLLVFGISGLMILSCAVFFLCWFKDGKKS</sequence>
<dbReference type="PANTHER" id="PTHR23526">
    <property type="entry name" value="INTEGRAL MEMBRANE TRANSPORT PROTEIN-RELATED"/>
    <property type="match status" value="1"/>
</dbReference>
<dbReference type="RefSeq" id="WP_080064286.1">
    <property type="nucleotide sequence ID" value="NZ_MZGX01000010.1"/>
</dbReference>
<keyword evidence="2" id="KW-0472">Membrane</keyword>
<feature type="transmembrane region" description="Helical" evidence="2">
    <location>
        <begin position="332"/>
        <end position="356"/>
    </location>
</feature>
<keyword evidence="4" id="KW-1185">Reference proteome</keyword>
<feature type="transmembrane region" description="Helical" evidence="2">
    <location>
        <begin position="119"/>
        <end position="147"/>
    </location>
</feature>
<evidence type="ECO:0000256" key="2">
    <source>
        <dbReference type="SAM" id="Phobius"/>
    </source>
</evidence>
<gene>
    <name evidence="3" type="ORF">CLHUN_18470</name>
</gene>